<dbReference type="Proteomes" id="UP000029084">
    <property type="component" value="Chromosome"/>
</dbReference>
<evidence type="ECO:0000313" key="15">
    <source>
        <dbReference type="Proteomes" id="UP000062475"/>
    </source>
</evidence>
<gene>
    <name evidence="5" type="ORF">HA72_1697</name>
    <name evidence="6" type="ORF">MsedA_1731</name>
    <name evidence="7" type="ORF">MsedB_1733</name>
    <name evidence="8" type="ORF">MsedC_1731</name>
    <name evidence="9" type="ORF">MsedD_1732</name>
    <name evidence="10" type="ORF">MsedE_1733</name>
</gene>
<evidence type="ECO:0000259" key="3">
    <source>
        <dbReference type="Pfam" id="PF20695"/>
    </source>
</evidence>
<dbReference type="Gene3D" id="3.40.1670.10">
    <property type="entry name" value="UbiD C-terminal domain-like"/>
    <property type="match status" value="1"/>
</dbReference>
<organism evidence="5 11">
    <name type="scientific">Metallosphaera sedula</name>
    <dbReference type="NCBI Taxonomy" id="43687"/>
    <lineage>
        <taxon>Archaea</taxon>
        <taxon>Thermoproteota</taxon>
        <taxon>Thermoprotei</taxon>
        <taxon>Sulfolobales</taxon>
        <taxon>Sulfolobaceae</taxon>
        <taxon>Metallosphaera</taxon>
    </lineage>
</organism>
<dbReference type="EMBL" id="CP012174">
    <property type="protein sequence ID" value="AKV79172.1"/>
    <property type="molecule type" value="Genomic_DNA"/>
</dbReference>
<sequence>MGFKDLRDYLENMRSKGKLIEVEHEVDVNLEIAELGRRATYSHLPPLLFTRVKGYPGWKVLTNVYYSMEGIYELFGTKNLEGIADNFLASFGEVPITILDKAKSLPSLLKLGKYMPKGKKALFKEDKSLNLEALPATKTWPKDAGRYMTFSIVITKDPEKNTNNLSIYRVQILNEREALVHWQAFKRGSLAASKYRDLGLSKVPVAIVNGVDPIITFTAASPVPPGLDKYLFAGILRDEGVDVVELDNGILVPAHAESVLEGYVDLNDMRPEGPFGDHLGYYTPQDYYPVFKLEKAYVRENPIYHVTSVGKPPLEDTWIGKGVERIFLPFLKMIIPDLVDMNLPEYGLFTSIGIFSIRKRYPGQARRAMMSIWGTGQLSFLKLVIIVDSDVNIHDMNQVLYAIASTVDPQRDVMIVTNALNDSLDHTVPNPPLGSKMGIDATRKFKEELGKDWPEPVESDPDVVKRISEVWEKIASKWPSPPSR</sequence>
<dbReference type="GO" id="GO:0016831">
    <property type="term" value="F:carboxy-lyase activity"/>
    <property type="evidence" value="ECO:0007669"/>
    <property type="project" value="InterPro"/>
</dbReference>
<evidence type="ECO:0000259" key="2">
    <source>
        <dbReference type="Pfam" id="PF01977"/>
    </source>
</evidence>
<proteinExistence type="inferred from homology"/>
<reference evidence="13 14" key="2">
    <citation type="journal article" date="2015" name="Genome Announc.">
        <title>Complete Genome Sequences of Evolved Arsenate-Resistant Metallosphaera sedula Strains.</title>
        <authorList>
            <person name="Ai C."/>
            <person name="McCarthy S."/>
            <person name="Schackwitz W."/>
            <person name="Martin J."/>
            <person name="Lipzen A."/>
            <person name="Blum P."/>
        </authorList>
    </citation>
    <scope>NUCLEOTIDE SEQUENCE [LARGE SCALE GENOMIC DNA]</scope>
    <source>
        <strain evidence="8 14">ARS120-1</strain>
        <strain evidence="9 13">ARS120-2</strain>
        <strain evidence="6 16">ARS50-1</strain>
        <strain evidence="7 15">ARS50-2</strain>
    </source>
</reference>
<evidence type="ECO:0000313" key="5">
    <source>
        <dbReference type="EMBL" id="AIM27836.1"/>
    </source>
</evidence>
<keyword evidence="5" id="KW-0456">Lyase</keyword>
<dbReference type="InterPro" id="IPR048304">
    <property type="entry name" value="UbiD_Rift_dom"/>
</dbReference>
<evidence type="ECO:0000313" key="14">
    <source>
        <dbReference type="Proteomes" id="UP000062398"/>
    </source>
</evidence>
<evidence type="ECO:0000313" key="11">
    <source>
        <dbReference type="Proteomes" id="UP000029084"/>
    </source>
</evidence>
<feature type="domain" description="3-octaprenyl-4-hydroxybenzoate carboxy-lyase-like N-terminal" evidence="3">
    <location>
        <begin position="10"/>
        <end position="82"/>
    </location>
</feature>
<dbReference type="PANTHER" id="PTHR30108:SF17">
    <property type="entry name" value="FERULIC ACID DECARBOXYLASE 1"/>
    <property type="match status" value="1"/>
</dbReference>
<name>A0A088E680_9CREN</name>
<dbReference type="AlphaFoldDB" id="A0A088E680"/>
<dbReference type="SUPFAM" id="SSF50475">
    <property type="entry name" value="FMN-binding split barrel"/>
    <property type="match status" value="1"/>
</dbReference>
<dbReference type="Proteomes" id="UP000062398">
    <property type="component" value="Chromosome"/>
</dbReference>
<evidence type="ECO:0000313" key="9">
    <source>
        <dbReference type="EMBL" id="AKV81417.1"/>
    </source>
</evidence>
<dbReference type="Pfam" id="PF01977">
    <property type="entry name" value="UbiD"/>
    <property type="match status" value="1"/>
</dbReference>
<comment type="similarity">
    <text evidence="1">Belongs to the UbiD family.</text>
</comment>
<dbReference type="PANTHER" id="PTHR30108">
    <property type="entry name" value="3-OCTAPRENYL-4-HYDROXYBENZOATE CARBOXY-LYASE-RELATED"/>
    <property type="match status" value="1"/>
</dbReference>
<dbReference type="NCBIfam" id="TIGR00148">
    <property type="entry name" value="UbiD family decarboxylase"/>
    <property type="match status" value="1"/>
</dbReference>
<reference evidence="10 12" key="3">
    <citation type="submission" date="2015-07" db="EMBL/GenBank/DDBJ databases">
        <title>Physiological, transcriptional responses and genome re-sequencing of acid resistant extremely thermoacidophilic Metallosphaera sedula SARC-M1.</title>
        <authorList>
            <person name="Ai C."/>
            <person name="McCarthy S."/>
            <person name="Eckrich V."/>
            <person name="Rudrappa D."/>
            <person name="Qiu G."/>
            <person name="Blum P."/>
        </authorList>
    </citation>
    <scope>NUCLEOTIDE SEQUENCE [LARGE SCALE GENOMIC DNA]</scope>
    <source>
        <strain evidence="10 12">SARC-M1</strain>
    </source>
</reference>
<evidence type="ECO:0000313" key="8">
    <source>
        <dbReference type="EMBL" id="AKV79172.1"/>
    </source>
</evidence>
<evidence type="ECO:0000313" key="6">
    <source>
        <dbReference type="EMBL" id="AKV74683.1"/>
    </source>
</evidence>
<evidence type="ECO:0000313" key="7">
    <source>
        <dbReference type="EMBL" id="AKV76921.1"/>
    </source>
</evidence>
<dbReference type="InterPro" id="IPR049381">
    <property type="entry name" value="UbiD-like_C"/>
</dbReference>
<dbReference type="OMA" id="IWPFTTV"/>
<dbReference type="InterPro" id="IPR002830">
    <property type="entry name" value="UbiD"/>
</dbReference>
<dbReference type="PATRIC" id="fig|43687.5.peg.1831"/>
<dbReference type="SUPFAM" id="SSF143968">
    <property type="entry name" value="UbiD C-terminal domain-like"/>
    <property type="match status" value="1"/>
</dbReference>
<dbReference type="EMBL" id="CP012175">
    <property type="protein sequence ID" value="AKV81417.1"/>
    <property type="molecule type" value="Genomic_DNA"/>
</dbReference>
<feature type="domain" description="3-octaprenyl-4-hydroxybenzoate carboxy-lyase-like Rift-related" evidence="2">
    <location>
        <begin position="123"/>
        <end position="312"/>
    </location>
</feature>
<dbReference type="Pfam" id="PF20696">
    <property type="entry name" value="UbiD_C"/>
    <property type="match status" value="1"/>
</dbReference>
<dbReference type="GeneID" id="91756208"/>
<dbReference type="InterPro" id="IPR049383">
    <property type="entry name" value="UbiD-like_N"/>
</dbReference>
<evidence type="ECO:0000259" key="4">
    <source>
        <dbReference type="Pfam" id="PF20696"/>
    </source>
</evidence>
<dbReference type="EMBL" id="CP012176">
    <property type="protein sequence ID" value="AKV83651.1"/>
    <property type="molecule type" value="Genomic_DNA"/>
</dbReference>
<dbReference type="EMBL" id="CP012172">
    <property type="protein sequence ID" value="AKV74683.1"/>
    <property type="molecule type" value="Genomic_DNA"/>
</dbReference>
<evidence type="ECO:0000313" key="16">
    <source>
        <dbReference type="Proteomes" id="UP000068832"/>
    </source>
</evidence>
<dbReference type="Proteomes" id="UP000062475">
    <property type="component" value="Chromosome"/>
</dbReference>
<evidence type="ECO:0000256" key="1">
    <source>
        <dbReference type="ARBA" id="ARBA00010021"/>
    </source>
</evidence>
<dbReference type="EMBL" id="CP008822">
    <property type="protein sequence ID" value="AIM27836.1"/>
    <property type="molecule type" value="Genomic_DNA"/>
</dbReference>
<reference evidence="5 11" key="1">
    <citation type="journal article" date="2014" name="J. Bacteriol.">
        <title>Role of an Archaeal PitA Transporter in the Copper and Arsenic Resistance of Metallosphaera sedula, an Extreme Thermoacidophile.</title>
        <authorList>
            <person name="McCarthy S."/>
            <person name="Ai C."/>
            <person name="Wheaton G."/>
            <person name="Tevatia R."/>
            <person name="Eckrich V."/>
            <person name="Kelly R."/>
            <person name="Blum P."/>
        </authorList>
    </citation>
    <scope>NUCLEOTIDE SEQUENCE [LARGE SCALE GENOMIC DNA]</scope>
    <source>
        <strain evidence="5 11">CuR1</strain>
    </source>
</reference>
<dbReference type="Proteomes" id="UP000068832">
    <property type="component" value="Chromosome"/>
</dbReference>
<dbReference type="EMBL" id="CP012173">
    <property type="protein sequence ID" value="AKV76921.1"/>
    <property type="molecule type" value="Genomic_DNA"/>
</dbReference>
<feature type="domain" description="3-octaprenyl-4-hydroxybenzoate carboxy-lyase-like C-terminal" evidence="4">
    <location>
        <begin position="318"/>
        <end position="441"/>
    </location>
</feature>
<dbReference type="Proteomes" id="UP000061362">
    <property type="component" value="Chromosome"/>
</dbReference>
<dbReference type="RefSeq" id="WP_012021639.1">
    <property type="nucleotide sequence ID" value="NZ_AP019770.1"/>
</dbReference>
<evidence type="ECO:0000313" key="13">
    <source>
        <dbReference type="Proteomes" id="UP000061362"/>
    </source>
</evidence>
<dbReference type="GO" id="GO:0005737">
    <property type="term" value="C:cytoplasm"/>
    <property type="evidence" value="ECO:0007669"/>
    <property type="project" value="TreeGrafter"/>
</dbReference>
<protein>
    <submittedName>
        <fullName evidence="5">3-octaprenyl-4hydroxybenzoate decarboxylase</fullName>
        <ecNumber evidence="5">4.1.1.-</ecNumber>
    </submittedName>
</protein>
<dbReference type="EC" id="4.1.1.-" evidence="5"/>
<accession>A0A088E680</accession>
<dbReference type="Pfam" id="PF20695">
    <property type="entry name" value="UbiD_N"/>
    <property type="match status" value="1"/>
</dbReference>
<evidence type="ECO:0000313" key="10">
    <source>
        <dbReference type="EMBL" id="AKV83651.1"/>
    </source>
</evidence>
<dbReference type="OrthoDB" id="8480at2157"/>
<evidence type="ECO:0000313" key="12">
    <source>
        <dbReference type="Proteomes" id="UP000056255"/>
    </source>
</evidence>
<dbReference type="Proteomes" id="UP000056255">
    <property type="component" value="Chromosome"/>
</dbReference>